<dbReference type="AlphaFoldDB" id="A0A1J5RVT1"/>
<reference evidence="3" key="1">
    <citation type="submission" date="2016-10" db="EMBL/GenBank/DDBJ databases">
        <title>Sequence of Gallionella enrichment culture.</title>
        <authorList>
            <person name="Poehlein A."/>
            <person name="Muehling M."/>
            <person name="Daniel R."/>
        </authorList>
    </citation>
    <scope>NUCLEOTIDE SEQUENCE</scope>
</reference>
<sequence>MRGTDSDNAALFSTVKLDDFIPANHPLRPIRTWLNEARAKMDAKFSAMIETEKLMRAMPLQWLYSVRQLVEQISDNLLTSAGTARMPPRPIPRAGCIASAARRPRS</sequence>
<name>A0A1J5RVT1_9ZZZZ</name>
<evidence type="ECO:0000313" key="3">
    <source>
        <dbReference type="EMBL" id="OIR00281.1"/>
    </source>
</evidence>
<feature type="domain" description="Transposase InsH N-terminal" evidence="2">
    <location>
        <begin position="16"/>
        <end position="78"/>
    </location>
</feature>
<protein>
    <recommendedName>
        <fullName evidence="2">Transposase InsH N-terminal domain-containing protein</fullName>
    </recommendedName>
</protein>
<dbReference type="InterPro" id="IPR008490">
    <property type="entry name" value="Transposase_InsH_N"/>
</dbReference>
<proteinExistence type="predicted"/>
<dbReference type="EMBL" id="MLJW01000097">
    <property type="protein sequence ID" value="OIR00281.1"/>
    <property type="molecule type" value="Genomic_DNA"/>
</dbReference>
<dbReference type="Pfam" id="PF05598">
    <property type="entry name" value="DUF772"/>
    <property type="match status" value="1"/>
</dbReference>
<feature type="region of interest" description="Disordered" evidence="1">
    <location>
        <begin position="81"/>
        <end position="106"/>
    </location>
</feature>
<accession>A0A1J5RVT1</accession>
<organism evidence="3">
    <name type="scientific">mine drainage metagenome</name>
    <dbReference type="NCBI Taxonomy" id="410659"/>
    <lineage>
        <taxon>unclassified sequences</taxon>
        <taxon>metagenomes</taxon>
        <taxon>ecological metagenomes</taxon>
    </lineage>
</organism>
<evidence type="ECO:0000256" key="1">
    <source>
        <dbReference type="SAM" id="MobiDB-lite"/>
    </source>
</evidence>
<comment type="caution">
    <text evidence="3">The sequence shown here is derived from an EMBL/GenBank/DDBJ whole genome shotgun (WGS) entry which is preliminary data.</text>
</comment>
<evidence type="ECO:0000259" key="2">
    <source>
        <dbReference type="Pfam" id="PF05598"/>
    </source>
</evidence>
<gene>
    <name evidence="3" type="ORF">GALL_177390</name>
</gene>